<proteinExistence type="predicted"/>
<dbReference type="KEGG" id="hhc:M911_00720"/>
<protein>
    <submittedName>
        <fullName evidence="3">Transcriptional regulator</fullName>
    </submittedName>
</protein>
<dbReference type="EMBL" id="CP007268">
    <property type="protein sequence ID" value="AHK77966.1"/>
    <property type="molecule type" value="Genomic_DNA"/>
</dbReference>
<reference evidence="3 4" key="1">
    <citation type="journal article" date="2014" name="J Genomics">
        <title>Draft Genome Sequence of the Extremely Halophilic Phototrophic Purple Sulfur Bacterium Halorhodospira halochloris.</title>
        <authorList>
            <person name="Singh K.S."/>
            <person name="Kirksey J."/>
            <person name="Hoff W.D."/>
            <person name="Deole R."/>
        </authorList>
    </citation>
    <scope>NUCLEOTIDE SEQUENCE [LARGE SCALE GENOMIC DNA]</scope>
    <source>
        <strain evidence="3 4">A</strain>
    </source>
</reference>
<name>W8KQX0_9GAMM</name>
<sequence>MAEVLIILLFAAAAIAFYTQYRARVDLPPPNSGAYQREEKLLTPKEIEVLKALEESFGDQHRIYPNLTASEVVAVKPTPDQPLKETAQKRIDDETFDFVLCKKDSFDVVCAIRCRSARRKGLVHDPDDFLEEVCAHIELPLGVIRIDQPISAAKAKTAVEEAIKAVADRAEEAKARKAKAEEQRKKAAEEKKAAQAKRAAAKSGPAGRPAPSKAATSSPAKPESKPEPKAEPKAASKPEAKPEAKPEVKTDAKPAETPAGQGAATAPAGEPAKTAAKTDEADKPLSGTVSSPGSSS</sequence>
<evidence type="ECO:0000256" key="1">
    <source>
        <dbReference type="SAM" id="MobiDB-lite"/>
    </source>
</evidence>
<accession>W8KQX0</accession>
<dbReference type="InterPro" id="IPR024402">
    <property type="entry name" value="DUF2726"/>
</dbReference>
<evidence type="ECO:0000259" key="2">
    <source>
        <dbReference type="Pfam" id="PF10881"/>
    </source>
</evidence>
<feature type="compositionally biased region" description="Basic and acidic residues" evidence="1">
    <location>
        <begin position="222"/>
        <end position="254"/>
    </location>
</feature>
<dbReference type="OrthoDB" id="5782056at2"/>
<dbReference type="AlphaFoldDB" id="W8KQX0"/>
<dbReference type="RefSeq" id="WP_025280271.1">
    <property type="nucleotide sequence ID" value="NZ_CP007268.1"/>
</dbReference>
<dbReference type="PATRIC" id="fig|1354791.3.peg.1689"/>
<feature type="domain" description="DUF2726" evidence="2">
    <location>
        <begin position="39"/>
        <end position="152"/>
    </location>
</feature>
<reference evidence="4" key="2">
    <citation type="submission" date="2014-02" db="EMBL/GenBank/DDBJ databases">
        <title>Draft Genome Sequence of extremely halophilic bacteria Halorhodospira halochloris.</title>
        <authorList>
            <person name="Singh K.S."/>
        </authorList>
    </citation>
    <scope>NUCLEOTIDE SEQUENCE [LARGE SCALE GENOMIC DNA]</scope>
    <source>
        <strain evidence="4">A</strain>
    </source>
</reference>
<feature type="region of interest" description="Disordered" evidence="1">
    <location>
        <begin position="175"/>
        <end position="296"/>
    </location>
</feature>
<dbReference type="HOGENOM" id="CLU_939310_0_0_6"/>
<evidence type="ECO:0000313" key="4">
    <source>
        <dbReference type="Proteomes" id="UP000019442"/>
    </source>
</evidence>
<dbReference type="Proteomes" id="UP000019442">
    <property type="component" value="Chromosome"/>
</dbReference>
<gene>
    <name evidence="3" type="ORF">M911_00720</name>
</gene>
<keyword evidence="4" id="KW-1185">Reference proteome</keyword>
<feature type="compositionally biased region" description="Low complexity" evidence="1">
    <location>
        <begin position="209"/>
        <end position="221"/>
    </location>
</feature>
<evidence type="ECO:0000313" key="3">
    <source>
        <dbReference type="EMBL" id="AHK77966.1"/>
    </source>
</evidence>
<dbReference type="Pfam" id="PF10881">
    <property type="entry name" value="DUF2726"/>
    <property type="match status" value="1"/>
</dbReference>
<organism evidence="3 4">
    <name type="scientific">Ectothiorhodospira haloalkaliphila</name>
    <dbReference type="NCBI Taxonomy" id="421628"/>
    <lineage>
        <taxon>Bacteria</taxon>
        <taxon>Pseudomonadati</taxon>
        <taxon>Pseudomonadota</taxon>
        <taxon>Gammaproteobacteria</taxon>
        <taxon>Chromatiales</taxon>
        <taxon>Ectothiorhodospiraceae</taxon>
        <taxon>Ectothiorhodospira</taxon>
    </lineage>
</organism>
<feature type="compositionally biased region" description="Low complexity" evidence="1">
    <location>
        <begin position="255"/>
        <end position="275"/>
    </location>
</feature>
<feature type="compositionally biased region" description="Basic and acidic residues" evidence="1">
    <location>
        <begin position="175"/>
        <end position="193"/>
    </location>
</feature>
<feature type="compositionally biased region" description="Low complexity" evidence="1">
    <location>
        <begin position="284"/>
        <end position="296"/>
    </location>
</feature>